<dbReference type="AlphaFoldDB" id="A0A0K1PVT8"/>
<gene>
    <name evidence="1" type="ORF">AKJ09_04165</name>
</gene>
<evidence type="ECO:0000313" key="1">
    <source>
        <dbReference type="EMBL" id="AKU97501.1"/>
    </source>
</evidence>
<sequence length="63" mass="7535">MARLDWDRLRRIRPLDDADVRIDPDGGHLWERQGEGMHVPFDVRRLPRGVIVRRRKADPPLKR</sequence>
<accession>A0A0K1PVT8</accession>
<keyword evidence="2" id="KW-1185">Reference proteome</keyword>
<dbReference type="Proteomes" id="UP000064967">
    <property type="component" value="Chromosome"/>
</dbReference>
<dbReference type="EMBL" id="CP012333">
    <property type="protein sequence ID" value="AKU97501.1"/>
    <property type="molecule type" value="Genomic_DNA"/>
</dbReference>
<protein>
    <submittedName>
        <fullName evidence="1">Uncharacterized protein</fullName>
    </submittedName>
</protein>
<evidence type="ECO:0000313" key="2">
    <source>
        <dbReference type="Proteomes" id="UP000064967"/>
    </source>
</evidence>
<dbReference type="RefSeq" id="WP_146648623.1">
    <property type="nucleotide sequence ID" value="NZ_CP012333.1"/>
</dbReference>
<reference evidence="1 2" key="1">
    <citation type="submission" date="2015-08" db="EMBL/GenBank/DDBJ databases">
        <authorList>
            <person name="Babu N.S."/>
            <person name="Beckwith C.J."/>
            <person name="Beseler K.G."/>
            <person name="Brison A."/>
            <person name="Carone J.V."/>
            <person name="Caskin T.P."/>
            <person name="Diamond M."/>
            <person name="Durham M.E."/>
            <person name="Foxe J.M."/>
            <person name="Go M."/>
            <person name="Henderson B.A."/>
            <person name="Jones I.B."/>
            <person name="McGettigan J.A."/>
            <person name="Micheletti S.J."/>
            <person name="Nasrallah M.E."/>
            <person name="Ortiz D."/>
            <person name="Piller C.R."/>
            <person name="Privatt S.R."/>
            <person name="Schneider S.L."/>
            <person name="Sharp S."/>
            <person name="Smith T.C."/>
            <person name="Stanton J.D."/>
            <person name="Ullery H.E."/>
            <person name="Wilson R.J."/>
            <person name="Serrano M.G."/>
            <person name="Buck G."/>
            <person name="Lee V."/>
            <person name="Wang Y."/>
            <person name="Carvalho R."/>
            <person name="Voegtly L."/>
            <person name="Shi R."/>
            <person name="Duckworth R."/>
            <person name="Johnson A."/>
            <person name="Loviza R."/>
            <person name="Walstead R."/>
            <person name="Shah Z."/>
            <person name="Kiflezghi M."/>
            <person name="Wade K."/>
            <person name="Ball S.L."/>
            <person name="Bradley K.W."/>
            <person name="Asai D.J."/>
            <person name="Bowman C.A."/>
            <person name="Russell D.A."/>
            <person name="Pope W.H."/>
            <person name="Jacobs-Sera D."/>
            <person name="Hendrix R.W."/>
            <person name="Hatfull G.F."/>
        </authorList>
    </citation>
    <scope>NUCLEOTIDE SEQUENCE [LARGE SCALE GENOMIC DNA]</scope>
    <source>
        <strain evidence="1 2">DSM 27648</strain>
    </source>
</reference>
<proteinExistence type="predicted"/>
<name>A0A0K1PVT8_9BACT</name>
<dbReference type="KEGG" id="llu:AKJ09_04165"/>
<organism evidence="1 2">
    <name type="scientific">Labilithrix luteola</name>
    <dbReference type="NCBI Taxonomy" id="1391654"/>
    <lineage>
        <taxon>Bacteria</taxon>
        <taxon>Pseudomonadati</taxon>
        <taxon>Myxococcota</taxon>
        <taxon>Polyangia</taxon>
        <taxon>Polyangiales</taxon>
        <taxon>Labilitrichaceae</taxon>
        <taxon>Labilithrix</taxon>
    </lineage>
</organism>